<dbReference type="SMART" id="SM00052">
    <property type="entry name" value="EAL"/>
    <property type="match status" value="1"/>
</dbReference>
<name>A0ABW8Z579_9BURK</name>
<organism evidence="3 4">
    <name type="scientific">Herbaspirillum rhizosphaerae</name>
    <dbReference type="NCBI Taxonomy" id="346179"/>
    <lineage>
        <taxon>Bacteria</taxon>
        <taxon>Pseudomonadati</taxon>
        <taxon>Pseudomonadota</taxon>
        <taxon>Betaproteobacteria</taxon>
        <taxon>Burkholderiales</taxon>
        <taxon>Oxalobacteraceae</taxon>
        <taxon>Herbaspirillum</taxon>
    </lineage>
</organism>
<dbReference type="PANTHER" id="PTHR44757:SF2">
    <property type="entry name" value="BIOFILM ARCHITECTURE MAINTENANCE PROTEIN MBAA"/>
    <property type="match status" value="1"/>
</dbReference>
<dbReference type="Gene3D" id="3.30.450.40">
    <property type="match status" value="1"/>
</dbReference>
<dbReference type="InterPro" id="IPR043128">
    <property type="entry name" value="Rev_trsase/Diguanyl_cyclase"/>
</dbReference>
<dbReference type="CDD" id="cd01948">
    <property type="entry name" value="EAL"/>
    <property type="match status" value="1"/>
</dbReference>
<dbReference type="PROSITE" id="PS50883">
    <property type="entry name" value="EAL"/>
    <property type="match status" value="1"/>
</dbReference>
<dbReference type="InterPro" id="IPR029016">
    <property type="entry name" value="GAF-like_dom_sf"/>
</dbReference>
<dbReference type="SMART" id="SM00267">
    <property type="entry name" value="GGDEF"/>
    <property type="match status" value="1"/>
</dbReference>
<accession>A0ABW8Z579</accession>
<feature type="domain" description="EAL" evidence="1">
    <location>
        <begin position="398"/>
        <end position="654"/>
    </location>
</feature>
<gene>
    <name evidence="3" type="ORF">PQR63_07405</name>
</gene>
<protein>
    <submittedName>
        <fullName evidence="3">GGDEF domain-containing protein</fullName>
    </submittedName>
</protein>
<reference evidence="3 4" key="1">
    <citation type="journal article" date="2024" name="Chem. Sci.">
        <title>Discovery of megapolipeptins by genome mining of a Burkholderiales bacteria collection.</title>
        <authorList>
            <person name="Paulo B.S."/>
            <person name="Recchia M.J.J."/>
            <person name="Lee S."/>
            <person name="Fergusson C.H."/>
            <person name="Romanowski S.B."/>
            <person name="Hernandez A."/>
            <person name="Krull N."/>
            <person name="Liu D.Y."/>
            <person name="Cavanagh H."/>
            <person name="Bos A."/>
            <person name="Gray C.A."/>
            <person name="Murphy B.T."/>
            <person name="Linington R.G."/>
            <person name="Eustaquio A.S."/>
        </authorList>
    </citation>
    <scope>NUCLEOTIDE SEQUENCE [LARGE SCALE GENOMIC DNA]</scope>
    <source>
        <strain evidence="3 4">RL21-008-BIB-B</strain>
    </source>
</reference>
<evidence type="ECO:0000259" key="2">
    <source>
        <dbReference type="PROSITE" id="PS50887"/>
    </source>
</evidence>
<dbReference type="RefSeq" id="WP_408166951.1">
    <property type="nucleotide sequence ID" value="NZ_JAQQFR010000004.1"/>
</dbReference>
<dbReference type="SUPFAM" id="SSF55073">
    <property type="entry name" value="Nucleotide cyclase"/>
    <property type="match status" value="1"/>
</dbReference>
<evidence type="ECO:0000313" key="3">
    <source>
        <dbReference type="EMBL" id="MFL9878199.1"/>
    </source>
</evidence>
<dbReference type="Gene3D" id="3.20.20.450">
    <property type="entry name" value="EAL domain"/>
    <property type="match status" value="1"/>
</dbReference>
<dbReference type="SUPFAM" id="SSF55781">
    <property type="entry name" value="GAF domain-like"/>
    <property type="match status" value="1"/>
</dbReference>
<dbReference type="InterPro" id="IPR001633">
    <property type="entry name" value="EAL_dom"/>
</dbReference>
<dbReference type="Proteomes" id="UP001629214">
    <property type="component" value="Unassembled WGS sequence"/>
</dbReference>
<evidence type="ECO:0000259" key="1">
    <source>
        <dbReference type="PROSITE" id="PS50883"/>
    </source>
</evidence>
<dbReference type="Pfam" id="PF13185">
    <property type="entry name" value="GAF_2"/>
    <property type="match status" value="1"/>
</dbReference>
<dbReference type="Gene3D" id="3.30.70.270">
    <property type="match status" value="1"/>
</dbReference>
<dbReference type="EMBL" id="JAQQFR010000004">
    <property type="protein sequence ID" value="MFL9878199.1"/>
    <property type="molecule type" value="Genomic_DNA"/>
</dbReference>
<keyword evidence="4" id="KW-1185">Reference proteome</keyword>
<dbReference type="CDD" id="cd01949">
    <property type="entry name" value="GGDEF"/>
    <property type="match status" value="1"/>
</dbReference>
<feature type="domain" description="GGDEF" evidence="2">
    <location>
        <begin position="240"/>
        <end position="389"/>
    </location>
</feature>
<proteinExistence type="predicted"/>
<evidence type="ECO:0000313" key="4">
    <source>
        <dbReference type="Proteomes" id="UP001629214"/>
    </source>
</evidence>
<dbReference type="Pfam" id="PF00990">
    <property type="entry name" value="GGDEF"/>
    <property type="match status" value="1"/>
</dbReference>
<dbReference type="InterPro" id="IPR000160">
    <property type="entry name" value="GGDEF_dom"/>
</dbReference>
<dbReference type="NCBIfam" id="TIGR00254">
    <property type="entry name" value="GGDEF"/>
    <property type="match status" value="1"/>
</dbReference>
<sequence>MEIEKLTQSLVRERDARMQSDARQETRLRQLQLLEAVAVAANQTDSVETILQFAVDEICRYTGWPLGHCYQVRKTGSQAALVSADIWFGVTRPEFSAFKCKTSDPQFQVQKDLPGRAFKEAAPVWTVNIGVDREAPRADVARAAGIKAGVAFPVLSGGEVVAVLEFFSDRVLSLDDNLLRLMSLMRQIGSRIGRVAERRQNALRLVHDASHDALTGLPNRTLFLQQLDLALQRQWEDDNAGFAVLFIDLDRFKIVNDSLGHLAGDRMIIQVAARLKNAVRPDVIVGMAGAETSAANSKYTLARMGGDEFTVLLRDIPDVGEAERIAERIQLALALPFLIRDQEIYASASIGIVFSDVGHTLADEVLRDADLALYRAKAVGKSRYEVFDRSMRKGAVSRLTIETALRHALKNNEFVLHYQPIIELQAGTIVGVEALVRWRRGADELVYPGDFIDVAEDTGLILHIGMWVLREACRQMHEWHQQFPRAKPLTISVNISPRQFVQPNLVDQIQQIIKETGIDPNTVRLEITESVTMGDVERTIKILSQLRALGVRFSIDDFGTGYSSLSYLHRFPLDVLKIDRSFIMGMKEDKERLQIVETIMTLARNLGIEVVAEGTETEMQVDHLRNLGCDFGQGFFFSRALAAETITDLLYVPHHVLETAYVNSLQALEE</sequence>
<dbReference type="PROSITE" id="PS50887">
    <property type="entry name" value="GGDEF"/>
    <property type="match status" value="1"/>
</dbReference>
<dbReference type="InterPro" id="IPR035919">
    <property type="entry name" value="EAL_sf"/>
</dbReference>
<dbReference type="InterPro" id="IPR003018">
    <property type="entry name" value="GAF"/>
</dbReference>
<dbReference type="InterPro" id="IPR052155">
    <property type="entry name" value="Biofilm_reg_signaling"/>
</dbReference>
<comment type="caution">
    <text evidence="3">The sequence shown here is derived from an EMBL/GenBank/DDBJ whole genome shotgun (WGS) entry which is preliminary data.</text>
</comment>
<dbReference type="Pfam" id="PF00563">
    <property type="entry name" value="EAL"/>
    <property type="match status" value="1"/>
</dbReference>
<dbReference type="InterPro" id="IPR029787">
    <property type="entry name" value="Nucleotide_cyclase"/>
</dbReference>
<dbReference type="SUPFAM" id="SSF141868">
    <property type="entry name" value="EAL domain-like"/>
    <property type="match status" value="1"/>
</dbReference>
<dbReference type="PANTHER" id="PTHR44757">
    <property type="entry name" value="DIGUANYLATE CYCLASE DGCP"/>
    <property type="match status" value="1"/>
</dbReference>